<sequence>MTIRITYAELEEFQNNLGMLATNVEHERDYLERAAEEVGDPFGRSDLKHALEFFHEDWNMARDELVASLQTALEHTRAVATGWRDLDTSCAPEPVIAPPTTFIPE</sequence>
<reference evidence="2" key="1">
    <citation type="submission" date="2016-10" db="EMBL/GenBank/DDBJ databases">
        <authorList>
            <person name="Varghese N."/>
            <person name="Submissions S."/>
        </authorList>
    </citation>
    <scope>NUCLEOTIDE SEQUENCE [LARGE SCALE GENOMIC DNA]</scope>
    <source>
        <strain evidence="2">DSM 21368</strain>
    </source>
</reference>
<evidence type="ECO:0000313" key="2">
    <source>
        <dbReference type="Proteomes" id="UP000199220"/>
    </source>
</evidence>
<dbReference type="RefSeq" id="WP_089772636.1">
    <property type="nucleotide sequence ID" value="NZ_FNTX01000001.1"/>
</dbReference>
<dbReference type="Proteomes" id="UP000199220">
    <property type="component" value="Unassembled WGS sequence"/>
</dbReference>
<accession>A0A1H5H4Z8</accession>
<dbReference type="EMBL" id="FNTX01000001">
    <property type="protein sequence ID" value="SEE22288.1"/>
    <property type="molecule type" value="Genomic_DNA"/>
</dbReference>
<evidence type="ECO:0000313" key="1">
    <source>
        <dbReference type="EMBL" id="SEE22288.1"/>
    </source>
</evidence>
<gene>
    <name evidence="1" type="ORF">SAMN04488554_1838</name>
</gene>
<dbReference type="AlphaFoldDB" id="A0A1H5H4Z8"/>
<name>A0A1H5H4Z8_9MICO</name>
<protein>
    <submittedName>
        <fullName evidence="1">Uncharacterized protein</fullName>
    </submittedName>
</protein>
<keyword evidence="2" id="KW-1185">Reference proteome</keyword>
<dbReference type="OrthoDB" id="5195569at2"/>
<organism evidence="1 2">
    <name type="scientific">Ruania alba</name>
    <dbReference type="NCBI Taxonomy" id="648782"/>
    <lineage>
        <taxon>Bacteria</taxon>
        <taxon>Bacillati</taxon>
        <taxon>Actinomycetota</taxon>
        <taxon>Actinomycetes</taxon>
        <taxon>Micrococcales</taxon>
        <taxon>Ruaniaceae</taxon>
        <taxon>Ruania</taxon>
    </lineage>
</organism>
<proteinExistence type="predicted"/>
<dbReference type="STRING" id="648782.SAMN04488554_1838"/>